<accession>A0A1C4XMS0</accession>
<protein>
    <submittedName>
        <fullName evidence="1">Uncharacterized protein</fullName>
    </submittedName>
</protein>
<sequence length="84" mass="8562">MATGAGRAARVTRTGLALVHAGELVLPAAGSEAQAEQVAEDDRAVIAYHFPVEIEVVDAGGAVDADALADLALTRLAEHLDGRS</sequence>
<name>A0A1C4XMS0_9ACTN</name>
<dbReference type="RefSeq" id="WP_089020725.1">
    <property type="nucleotide sequence ID" value="NZ_LT607412.1"/>
</dbReference>
<evidence type="ECO:0000313" key="2">
    <source>
        <dbReference type="Proteomes" id="UP000198243"/>
    </source>
</evidence>
<dbReference type="EMBL" id="LT607412">
    <property type="protein sequence ID" value="SCF09676.1"/>
    <property type="molecule type" value="Genomic_DNA"/>
</dbReference>
<keyword evidence="2" id="KW-1185">Reference proteome</keyword>
<reference evidence="2" key="1">
    <citation type="submission" date="2016-06" db="EMBL/GenBank/DDBJ databases">
        <authorList>
            <person name="Varghese N."/>
            <person name="Submissions Spin"/>
        </authorList>
    </citation>
    <scope>NUCLEOTIDE SEQUENCE [LARGE SCALE GENOMIC DNA]</scope>
    <source>
        <strain evidence="2">DSM 44875</strain>
    </source>
</reference>
<dbReference type="AlphaFoldDB" id="A0A1C4XMS0"/>
<organism evidence="1 2">
    <name type="scientific">Micromonospora coriariae</name>
    <dbReference type="NCBI Taxonomy" id="285665"/>
    <lineage>
        <taxon>Bacteria</taxon>
        <taxon>Bacillati</taxon>
        <taxon>Actinomycetota</taxon>
        <taxon>Actinomycetes</taxon>
        <taxon>Micromonosporales</taxon>
        <taxon>Micromonosporaceae</taxon>
        <taxon>Micromonospora</taxon>
    </lineage>
</organism>
<dbReference type="OrthoDB" id="3403627at2"/>
<proteinExistence type="predicted"/>
<gene>
    <name evidence="1" type="ORF">GA0070607_5499</name>
</gene>
<evidence type="ECO:0000313" key="1">
    <source>
        <dbReference type="EMBL" id="SCF09676.1"/>
    </source>
</evidence>
<dbReference type="Proteomes" id="UP000198243">
    <property type="component" value="Chromosome I"/>
</dbReference>